<protein>
    <submittedName>
        <fullName evidence="2">Pimeloyl-ACP methyl ester carboxylesterase</fullName>
    </submittedName>
</protein>
<evidence type="ECO:0000313" key="3">
    <source>
        <dbReference type="Proteomes" id="UP000248057"/>
    </source>
</evidence>
<dbReference type="InterPro" id="IPR029058">
    <property type="entry name" value="AB_hydrolase_fold"/>
</dbReference>
<evidence type="ECO:0000259" key="1">
    <source>
        <dbReference type="Pfam" id="PF00561"/>
    </source>
</evidence>
<organism evidence="2 3">
    <name type="scientific">Hungatella effluvii</name>
    <dbReference type="NCBI Taxonomy" id="1096246"/>
    <lineage>
        <taxon>Bacteria</taxon>
        <taxon>Bacillati</taxon>
        <taxon>Bacillota</taxon>
        <taxon>Clostridia</taxon>
        <taxon>Lachnospirales</taxon>
        <taxon>Lachnospiraceae</taxon>
        <taxon>Hungatella</taxon>
    </lineage>
</organism>
<dbReference type="InterPro" id="IPR050266">
    <property type="entry name" value="AB_hydrolase_sf"/>
</dbReference>
<accession>A0A2V3YCR4</accession>
<dbReference type="RefSeq" id="WP_110321505.1">
    <property type="nucleotide sequence ID" value="NZ_QJKD01000001.1"/>
</dbReference>
<dbReference type="Gene3D" id="3.40.50.1820">
    <property type="entry name" value="alpha/beta hydrolase"/>
    <property type="match status" value="1"/>
</dbReference>
<evidence type="ECO:0000313" key="2">
    <source>
        <dbReference type="EMBL" id="PXX57238.1"/>
    </source>
</evidence>
<feature type="domain" description="AB hydrolase-1" evidence="1">
    <location>
        <begin position="52"/>
        <end position="159"/>
    </location>
</feature>
<dbReference type="Proteomes" id="UP000248057">
    <property type="component" value="Unassembled WGS sequence"/>
</dbReference>
<name>A0A2V3YCR4_9FIRM</name>
<dbReference type="InterPro" id="IPR000073">
    <property type="entry name" value="AB_hydrolase_1"/>
</dbReference>
<dbReference type="AlphaFoldDB" id="A0A2V3YCR4"/>
<gene>
    <name evidence="2" type="ORF">DFR60_101546</name>
</gene>
<dbReference type="GeneID" id="86059890"/>
<dbReference type="EMBL" id="QJKD01000001">
    <property type="protein sequence ID" value="PXX57238.1"/>
    <property type="molecule type" value="Genomic_DNA"/>
</dbReference>
<keyword evidence="3" id="KW-1185">Reference proteome</keyword>
<dbReference type="GO" id="GO:0016020">
    <property type="term" value="C:membrane"/>
    <property type="evidence" value="ECO:0007669"/>
    <property type="project" value="TreeGrafter"/>
</dbReference>
<dbReference type="PANTHER" id="PTHR43798">
    <property type="entry name" value="MONOACYLGLYCEROL LIPASE"/>
    <property type="match status" value="1"/>
</dbReference>
<proteinExistence type="predicted"/>
<dbReference type="SUPFAM" id="SSF53474">
    <property type="entry name" value="alpha/beta-Hydrolases"/>
    <property type="match status" value="1"/>
</dbReference>
<comment type="caution">
    <text evidence="2">The sequence shown here is derived from an EMBL/GenBank/DDBJ whole genome shotgun (WGS) entry which is preliminary data.</text>
</comment>
<dbReference type="PANTHER" id="PTHR43798:SF33">
    <property type="entry name" value="HYDROLASE, PUTATIVE (AFU_ORTHOLOGUE AFUA_2G14860)-RELATED"/>
    <property type="match status" value="1"/>
</dbReference>
<dbReference type="PRINTS" id="PR00111">
    <property type="entry name" value="ABHYDROLASE"/>
</dbReference>
<reference evidence="2 3" key="1">
    <citation type="submission" date="2018-05" db="EMBL/GenBank/DDBJ databases">
        <title>Genomic Encyclopedia of Type Strains, Phase IV (KMG-IV): sequencing the most valuable type-strain genomes for metagenomic binning, comparative biology and taxonomic classification.</title>
        <authorList>
            <person name="Goeker M."/>
        </authorList>
    </citation>
    <scope>NUCLEOTIDE SEQUENCE [LARGE SCALE GENOMIC DNA]</scope>
    <source>
        <strain evidence="2 3">DSM 24995</strain>
    </source>
</reference>
<sequence length="285" mass="32075">MSIYKSEEGRRKSLELYDRQLAKLQLPFSDIYADTSFGKTHIIDTGNKEGRPLLVFHGGNSTSSYNLLLCRFLLADFHIFAVDTIGHPGKSDEVCLSPRGYDYGRWAGEVIEKIGYDRIACFGGSFGGGILAKLICTAPQKVEKAVFIVPAGIHNAVPVSSVRMMIPLLQYRITKKEKYLIKTALYMALHREVLDKDTLDILKDSFEHVKTKVGMPTNIDRRKLSGYHAPTLVIASKKDCLFPAKKVLPRAKQLFPNCKVYELKDSGHMHVLPEKVKGWIVDFLK</sequence>
<dbReference type="Pfam" id="PF00561">
    <property type="entry name" value="Abhydrolase_1"/>
    <property type="match status" value="1"/>
</dbReference>